<dbReference type="Proteomes" id="UP000590740">
    <property type="component" value="Unassembled WGS sequence"/>
</dbReference>
<feature type="signal peptide" evidence="2">
    <location>
        <begin position="1"/>
        <end position="18"/>
    </location>
</feature>
<dbReference type="RefSeq" id="WP_184340496.1">
    <property type="nucleotide sequence ID" value="NZ_JACHIG010000006.1"/>
</dbReference>
<feature type="domain" description="DUF1553" evidence="4">
    <location>
        <begin position="545"/>
        <end position="798"/>
    </location>
</feature>
<dbReference type="AlphaFoldDB" id="A0A7W7YCG2"/>
<dbReference type="PANTHER" id="PTHR35889">
    <property type="entry name" value="CYCLOINULO-OLIGOSACCHARIDE FRUCTANOTRANSFERASE-RELATED"/>
    <property type="match status" value="1"/>
</dbReference>
<evidence type="ECO:0000256" key="2">
    <source>
        <dbReference type="SAM" id="SignalP"/>
    </source>
</evidence>
<feature type="domain" description="DUF1549" evidence="3">
    <location>
        <begin position="179"/>
        <end position="388"/>
    </location>
</feature>
<dbReference type="InterPro" id="IPR022655">
    <property type="entry name" value="DUF1553"/>
</dbReference>
<dbReference type="InterPro" id="IPR011429">
    <property type="entry name" value="Cyt_c_Planctomycete-type"/>
</dbReference>
<dbReference type="PANTHER" id="PTHR35889:SF3">
    <property type="entry name" value="F-BOX DOMAIN-CONTAINING PROTEIN"/>
    <property type="match status" value="1"/>
</dbReference>
<proteinExistence type="predicted"/>
<evidence type="ECO:0000313" key="7">
    <source>
        <dbReference type="Proteomes" id="UP000590740"/>
    </source>
</evidence>
<comment type="caution">
    <text evidence="6">The sequence shown here is derived from an EMBL/GenBank/DDBJ whole genome shotgun (WGS) entry which is preliminary data.</text>
</comment>
<accession>A0A7W7YCG2</accession>
<keyword evidence="2" id="KW-0732">Signal</keyword>
<dbReference type="EMBL" id="JACHIG010000006">
    <property type="protein sequence ID" value="MBB5033565.1"/>
    <property type="molecule type" value="Genomic_DNA"/>
</dbReference>
<feature type="domain" description="Cytochrome C Planctomycete-type" evidence="5">
    <location>
        <begin position="50"/>
        <end position="111"/>
    </location>
</feature>
<reference evidence="6 7" key="1">
    <citation type="submission" date="2020-08" db="EMBL/GenBank/DDBJ databases">
        <title>Genomic Encyclopedia of Type Strains, Phase IV (KMG-IV): sequencing the most valuable type-strain genomes for metagenomic binning, comparative biology and taxonomic classification.</title>
        <authorList>
            <person name="Goeker M."/>
        </authorList>
    </citation>
    <scope>NUCLEOTIDE SEQUENCE [LARGE SCALE GENOMIC DNA]</scope>
    <source>
        <strain evidence="6 7">DSM 12252</strain>
    </source>
</reference>
<dbReference type="Pfam" id="PF07583">
    <property type="entry name" value="PSCyt2"/>
    <property type="match status" value="1"/>
</dbReference>
<evidence type="ECO:0000256" key="1">
    <source>
        <dbReference type="SAM" id="Coils"/>
    </source>
</evidence>
<sequence>MKTLTLSMILLAPLAPLAADTAAETAHAGITPDQLQFFEKNIRPVLVQSCYKCHSSEPTAKVKGGLTLDTKQATLLGGESGHPGVTPGSVAQSSIYEAMTWKNDDMQMPPKQKLPDEVIANFKKWIEMGAPDPRENKVANASGGKRVIDMDEGRKHWSFQKPVKQDPPAVKTDGWAKTPIDQFVLAGMEANGVHPVRDADRPTLIRRIAFDLTGLPPTPDEVRTFVADQSPDAVKRVVDMYLDSERYGERWARHWLDVARYAESSGKEVNVLYPHAWRYRDYVIESFKKDKPYDQFLKEQIAGDLLKFDNKRDQASKIVATGFLAIGSKGHNNRDRRQFAMDLVDEQIDAVSQSMLGLTLACARCHDHKFDPVTQRDYYALAGIFLSSETLFGTYEQLQNNNTAGLIELDRAAEQTSAVSRISRAEVAELKTSYERAQTSAAEMQREVFSMTAEQRTKAGVNTFLRVRGSRDRAAEIKADMDLFNDDGTPRTLAMGVLDRPNPINSPILVRGDIKQPGDVVPRGLVEVLCAKGEPLNISPQSGSGRLDLAFWIASKDNPLTARVMANRVWLKLMGAGIVPTPDNFGTMGQKPTHPELLDYLAVTFMENGWSVKKLIREIMLSRVYQMGSTYDAANYAHDPDNKYHWRMNQRRLDAEAIRDAMLAVGGKLNFYPVDGSPVALMGEGRQGMFSAMRGDLSNKPYNYRSIYIPIIRDQIPEMLSVFDFPDASLVNGDRDTTNVPSQSLYLLNNSQAQNAADAFAQRIAQYKGSSAERLSYAYELAFGREPTTQEKSAISNFWMRFQQQVAKSGGNNKDSRDRSEFAALSAFCQSLIASAEFRYLN</sequence>
<dbReference type="Pfam" id="PF07635">
    <property type="entry name" value="PSCyt1"/>
    <property type="match status" value="1"/>
</dbReference>
<keyword evidence="1" id="KW-0175">Coiled coil</keyword>
<dbReference type="InterPro" id="IPR011444">
    <property type="entry name" value="DUF1549"/>
</dbReference>
<keyword evidence="7" id="KW-1185">Reference proteome</keyword>
<evidence type="ECO:0000259" key="3">
    <source>
        <dbReference type="Pfam" id="PF07583"/>
    </source>
</evidence>
<dbReference type="Pfam" id="PF07587">
    <property type="entry name" value="PSD1"/>
    <property type="match status" value="1"/>
</dbReference>
<organism evidence="6 7">
    <name type="scientific">Prosthecobacter vanneervenii</name>
    <dbReference type="NCBI Taxonomy" id="48466"/>
    <lineage>
        <taxon>Bacteria</taxon>
        <taxon>Pseudomonadati</taxon>
        <taxon>Verrucomicrobiota</taxon>
        <taxon>Verrucomicrobiia</taxon>
        <taxon>Verrucomicrobiales</taxon>
        <taxon>Verrucomicrobiaceae</taxon>
        <taxon>Prosthecobacter</taxon>
    </lineage>
</organism>
<gene>
    <name evidence="6" type="ORF">HNQ65_003153</name>
</gene>
<feature type="coiled-coil region" evidence="1">
    <location>
        <begin position="395"/>
        <end position="447"/>
    </location>
</feature>
<protein>
    <submittedName>
        <fullName evidence="6">Cytochrome c553</fullName>
    </submittedName>
</protein>
<name>A0A7W7YCG2_9BACT</name>
<evidence type="ECO:0000259" key="4">
    <source>
        <dbReference type="Pfam" id="PF07587"/>
    </source>
</evidence>
<feature type="chain" id="PRO_5030642583" evidence="2">
    <location>
        <begin position="19"/>
        <end position="842"/>
    </location>
</feature>
<evidence type="ECO:0000313" key="6">
    <source>
        <dbReference type="EMBL" id="MBB5033565.1"/>
    </source>
</evidence>
<evidence type="ECO:0000259" key="5">
    <source>
        <dbReference type="Pfam" id="PF07635"/>
    </source>
</evidence>